<reference evidence="1 2" key="1">
    <citation type="submission" date="2007-01" db="EMBL/GenBank/DDBJ databases">
        <authorList>
            <person name="Haygood M."/>
            <person name="Podell S."/>
            <person name="Anderson C."/>
            <person name="Hopkinson B."/>
            <person name="Roe K."/>
            <person name="Barbeau K."/>
            <person name="Gaasterland T."/>
            <person name="Ferriera S."/>
            <person name="Johnson J."/>
            <person name="Kravitz S."/>
            <person name="Beeson K."/>
            <person name="Sutton G."/>
            <person name="Rogers Y.-H."/>
            <person name="Friedman R."/>
            <person name="Frazier M."/>
            <person name="Venter J.C."/>
        </authorList>
    </citation>
    <scope>NUCLEOTIDE SEQUENCE [LARGE SCALE GENOMIC DNA]</scope>
    <source>
        <strain evidence="1 2">ATCC 23134</strain>
    </source>
</reference>
<protein>
    <submittedName>
        <fullName evidence="1">Uncharacterized protein</fullName>
    </submittedName>
</protein>
<organism evidence="1 2">
    <name type="scientific">Microscilla marina ATCC 23134</name>
    <dbReference type="NCBI Taxonomy" id="313606"/>
    <lineage>
        <taxon>Bacteria</taxon>
        <taxon>Pseudomonadati</taxon>
        <taxon>Bacteroidota</taxon>
        <taxon>Cytophagia</taxon>
        <taxon>Cytophagales</taxon>
        <taxon>Microscillaceae</taxon>
        <taxon>Microscilla</taxon>
    </lineage>
</organism>
<proteinExistence type="predicted"/>
<evidence type="ECO:0000313" key="1">
    <source>
        <dbReference type="EMBL" id="EAY27189.1"/>
    </source>
</evidence>
<keyword evidence="2" id="KW-1185">Reference proteome</keyword>
<accession>A1ZRA0</accession>
<dbReference type="AlphaFoldDB" id="A1ZRA0"/>
<comment type="caution">
    <text evidence="1">The sequence shown here is derived from an EMBL/GenBank/DDBJ whole genome shotgun (WGS) entry which is preliminary data.</text>
</comment>
<evidence type="ECO:0000313" key="2">
    <source>
        <dbReference type="Proteomes" id="UP000004095"/>
    </source>
</evidence>
<dbReference type="EMBL" id="AAWS01000026">
    <property type="protein sequence ID" value="EAY27189.1"/>
    <property type="molecule type" value="Genomic_DNA"/>
</dbReference>
<dbReference type="Proteomes" id="UP000004095">
    <property type="component" value="Unassembled WGS sequence"/>
</dbReference>
<gene>
    <name evidence="1" type="ORF">M23134_08463</name>
</gene>
<name>A1ZRA0_MICM2</name>
<sequence>MLGRFNSSGVVLEQMVLMIKQGNINAQNVVLEIQKFIALKKINPLDAKNIDEIYKLAKEIAKNPNSEFAKAIKGNSELIEGWAVLHKSGADEATKLGKFEEMKGFMDSPANKGKSIDDLAKEVKDFGGYKEWVKYEKMGGLVRHKIDADLLDELSKIEVNANNLDAIEAIIVKKKTDEIGFLFDKDGKLLAGPLTSQKSKKGVSIPFPDVAKQLETKFGINRDGLKGSSFTHNHPIDGELSNSNYLQIFKNDQTDWTPGTFSWADLDNATKLQQKEIRATTELGHTFILRNADKSKSLPDVHGDVYDLHDGWRNALDGRHTGENSLLYLDDAYDITAKEVESLYQLAKKRANSAGEGLFDLEDFVDHEIWKLVVNTINKQAKKRNKGYQLYYDVLKK</sequence>